<dbReference type="AlphaFoldDB" id="A0AAU7DR30"/>
<evidence type="ECO:0000256" key="1">
    <source>
        <dbReference type="SAM" id="SignalP"/>
    </source>
</evidence>
<dbReference type="PANTHER" id="PTHR37089:SF4">
    <property type="entry name" value="EXPORTED PROTEIN"/>
    <property type="match status" value="1"/>
</dbReference>
<dbReference type="SMART" id="SM00972">
    <property type="entry name" value="SCPU"/>
    <property type="match status" value="2"/>
</dbReference>
<feature type="chain" id="PRO_5043694577" evidence="1">
    <location>
        <begin position="23"/>
        <end position="273"/>
    </location>
</feature>
<evidence type="ECO:0000313" key="3">
    <source>
        <dbReference type="EMBL" id="XBH19483.1"/>
    </source>
</evidence>
<dbReference type="InterPro" id="IPR007893">
    <property type="entry name" value="Spore_coat_U/FanG"/>
</dbReference>
<dbReference type="Pfam" id="PF05229">
    <property type="entry name" value="SCPU"/>
    <property type="match status" value="2"/>
</dbReference>
<sequence length="273" mass="27761">MMRRLELTLFLIVACSSQRAAAQTGCTLSITTLNFGVYNAALLNGTATGTVICAGSWNIPLNAGTGAGATETIRKMTGPGGAELSYELFTNAARTTNWGNTTGNEATGTGNATITVYGQIPAGQYFAQGTYSDTVSSATESFTVTVQIQATCTIAANPLNFGAYSGASLDASTSLSVSCTKAAAYNVGLSAGAAPGATVTNRSMTGPAASLLSYKLFSNSGYSTNWGNTVGTDTLLGVGTGVAQSLTVYGQIPAGQWVRPGSYSDTITATLTY</sequence>
<reference evidence="3" key="1">
    <citation type="submission" date="2023-03" db="EMBL/GenBank/DDBJ databases">
        <title>Edaphobacter sp.</title>
        <authorList>
            <person name="Huber K.J."/>
            <person name="Papendorf J."/>
            <person name="Pilke C."/>
            <person name="Bunk B."/>
            <person name="Sproeer C."/>
            <person name="Pester M."/>
        </authorList>
    </citation>
    <scope>NUCLEOTIDE SEQUENCE</scope>
    <source>
        <strain evidence="3">DSM 110680</strain>
    </source>
</reference>
<dbReference type="InterPro" id="IPR053167">
    <property type="entry name" value="Spore_coat_component"/>
</dbReference>
<gene>
    <name evidence="3" type="ORF">P8935_09210</name>
</gene>
<dbReference type="EMBL" id="CP121196">
    <property type="protein sequence ID" value="XBH19483.1"/>
    <property type="molecule type" value="Genomic_DNA"/>
</dbReference>
<organism evidence="3">
    <name type="scientific">Telmatobacter sp. DSM 110680</name>
    <dbReference type="NCBI Taxonomy" id="3036704"/>
    <lineage>
        <taxon>Bacteria</taxon>
        <taxon>Pseudomonadati</taxon>
        <taxon>Acidobacteriota</taxon>
        <taxon>Terriglobia</taxon>
        <taxon>Terriglobales</taxon>
        <taxon>Acidobacteriaceae</taxon>
        <taxon>Telmatobacter</taxon>
    </lineage>
</organism>
<feature type="domain" description="Spore coat protein U/FanG" evidence="2">
    <location>
        <begin position="139"/>
        <end position="270"/>
    </location>
</feature>
<feature type="domain" description="Spore coat protein U/FanG" evidence="2">
    <location>
        <begin position="19"/>
        <end position="135"/>
    </location>
</feature>
<accession>A0AAU7DR30</accession>
<evidence type="ECO:0000259" key="2">
    <source>
        <dbReference type="Pfam" id="PF05229"/>
    </source>
</evidence>
<dbReference type="RefSeq" id="WP_348264700.1">
    <property type="nucleotide sequence ID" value="NZ_CP121196.1"/>
</dbReference>
<name>A0AAU7DR30_9BACT</name>
<feature type="signal peptide" evidence="1">
    <location>
        <begin position="1"/>
        <end position="22"/>
    </location>
</feature>
<protein>
    <submittedName>
        <fullName evidence="3">Spore coat U domain-containing protein</fullName>
    </submittedName>
</protein>
<dbReference type="PANTHER" id="PTHR37089">
    <property type="entry name" value="PROTEIN U-RELATED"/>
    <property type="match status" value="1"/>
</dbReference>
<proteinExistence type="predicted"/>
<keyword evidence="1" id="KW-0732">Signal</keyword>